<evidence type="ECO:0000256" key="14">
    <source>
        <dbReference type="ARBA" id="ARBA00049169"/>
    </source>
</evidence>
<keyword evidence="5" id="KW-0812">Transmembrane</keyword>
<evidence type="ECO:0000256" key="7">
    <source>
        <dbReference type="ARBA" id="ARBA00022964"/>
    </source>
</evidence>
<dbReference type="InterPro" id="IPR005123">
    <property type="entry name" value="Oxoglu/Fe-dep_dioxygenase_dom"/>
</dbReference>
<accession>A0A5J9W8Q5</accession>
<evidence type="ECO:0000256" key="10">
    <source>
        <dbReference type="ARBA" id="ARBA00023002"/>
    </source>
</evidence>
<organism evidence="17 18">
    <name type="scientific">Eragrostis curvula</name>
    <name type="common">weeping love grass</name>
    <dbReference type="NCBI Taxonomy" id="38414"/>
    <lineage>
        <taxon>Eukaryota</taxon>
        <taxon>Viridiplantae</taxon>
        <taxon>Streptophyta</taxon>
        <taxon>Embryophyta</taxon>
        <taxon>Tracheophyta</taxon>
        <taxon>Spermatophyta</taxon>
        <taxon>Magnoliopsida</taxon>
        <taxon>Liliopsida</taxon>
        <taxon>Poales</taxon>
        <taxon>Poaceae</taxon>
        <taxon>PACMAD clade</taxon>
        <taxon>Chloridoideae</taxon>
        <taxon>Eragrostideae</taxon>
        <taxon>Eragrostidinae</taxon>
        <taxon>Eragrostis</taxon>
    </lineage>
</organism>
<dbReference type="GO" id="GO:0005506">
    <property type="term" value="F:iron ion binding"/>
    <property type="evidence" value="ECO:0007669"/>
    <property type="project" value="InterPro"/>
</dbReference>
<feature type="domain" description="Fe2OG dioxygenase" evidence="16">
    <location>
        <begin position="118"/>
        <end position="240"/>
    </location>
</feature>
<evidence type="ECO:0000256" key="11">
    <source>
        <dbReference type="ARBA" id="ARBA00023004"/>
    </source>
</evidence>
<keyword evidence="6" id="KW-0479">Metal-binding</keyword>
<comment type="cofactor">
    <cofactor evidence="1">
        <name>L-ascorbate</name>
        <dbReference type="ChEBI" id="CHEBI:38290"/>
    </cofactor>
</comment>
<dbReference type="InterPro" id="IPR006620">
    <property type="entry name" value="Pro_4_hyd_alph"/>
</dbReference>
<dbReference type="EMBL" id="RWGY01000004">
    <property type="protein sequence ID" value="TVU44518.1"/>
    <property type="molecule type" value="Genomic_DNA"/>
</dbReference>
<dbReference type="Gramene" id="TVU44518">
    <property type="protein sequence ID" value="TVU44518"/>
    <property type="gene ID" value="EJB05_03963"/>
</dbReference>
<keyword evidence="15" id="KW-0732">Signal</keyword>
<comment type="catalytic activity">
    <reaction evidence="14">
        <text>L-prolyl-[collagen] + 2-oxoglutarate + O2 = trans-4-hydroxy-L-prolyl-[collagen] + succinate + CO2</text>
        <dbReference type="Rhea" id="RHEA:18945"/>
        <dbReference type="Rhea" id="RHEA-COMP:11676"/>
        <dbReference type="Rhea" id="RHEA-COMP:11680"/>
        <dbReference type="ChEBI" id="CHEBI:15379"/>
        <dbReference type="ChEBI" id="CHEBI:16526"/>
        <dbReference type="ChEBI" id="CHEBI:16810"/>
        <dbReference type="ChEBI" id="CHEBI:30031"/>
        <dbReference type="ChEBI" id="CHEBI:50342"/>
        <dbReference type="ChEBI" id="CHEBI:61965"/>
        <dbReference type="EC" id="1.14.11.2"/>
    </reaction>
</comment>
<feature type="non-terminal residue" evidence="17">
    <location>
        <position position="1"/>
    </location>
</feature>
<keyword evidence="12" id="KW-0472">Membrane</keyword>
<dbReference type="InterPro" id="IPR003582">
    <property type="entry name" value="ShKT_dom"/>
</dbReference>
<evidence type="ECO:0000313" key="18">
    <source>
        <dbReference type="Proteomes" id="UP000324897"/>
    </source>
</evidence>
<proteinExistence type="inferred from homology"/>
<feature type="signal peptide" evidence="15">
    <location>
        <begin position="1"/>
        <end position="23"/>
    </location>
</feature>
<keyword evidence="10" id="KW-0560">Oxidoreductase</keyword>
<dbReference type="SMART" id="SM00254">
    <property type="entry name" value="ShKT"/>
    <property type="match status" value="1"/>
</dbReference>
<dbReference type="PANTHER" id="PTHR10869">
    <property type="entry name" value="PROLYL 4-HYDROXYLASE ALPHA SUBUNIT"/>
    <property type="match status" value="1"/>
</dbReference>
<keyword evidence="8" id="KW-0735">Signal-anchor</keyword>
<dbReference type="Proteomes" id="UP000324897">
    <property type="component" value="Chromosome 5"/>
</dbReference>
<dbReference type="AlphaFoldDB" id="A0A5J9W8Q5"/>
<protein>
    <recommendedName>
        <fullName evidence="4">procollagen-proline 4-dioxygenase</fullName>
        <ecNumber evidence="4">1.14.11.2</ecNumber>
    </recommendedName>
</protein>
<keyword evidence="11" id="KW-0408">Iron</keyword>
<dbReference type="Gene3D" id="2.60.120.620">
    <property type="entry name" value="q2cbj1_9rhob like domain"/>
    <property type="match status" value="1"/>
</dbReference>
<dbReference type="GO" id="GO:0005789">
    <property type="term" value="C:endoplasmic reticulum membrane"/>
    <property type="evidence" value="ECO:0007669"/>
    <property type="project" value="UniProtKB-SubCell"/>
</dbReference>
<evidence type="ECO:0000256" key="6">
    <source>
        <dbReference type="ARBA" id="ARBA00022723"/>
    </source>
</evidence>
<keyword evidence="13" id="KW-0325">Glycoprotein</keyword>
<keyword evidence="7" id="KW-0223">Dioxygenase</keyword>
<dbReference type="GO" id="GO:0004656">
    <property type="term" value="F:procollagen-proline 4-dioxygenase activity"/>
    <property type="evidence" value="ECO:0007669"/>
    <property type="project" value="UniProtKB-EC"/>
</dbReference>
<evidence type="ECO:0000256" key="8">
    <source>
        <dbReference type="ARBA" id="ARBA00022968"/>
    </source>
</evidence>
<evidence type="ECO:0000256" key="2">
    <source>
        <dbReference type="ARBA" id="ARBA00004648"/>
    </source>
</evidence>
<comment type="subcellular location">
    <subcellularLocation>
        <location evidence="2">Endoplasmic reticulum membrane</location>
        <topology evidence="2">Single-pass type II membrane protein</topology>
    </subcellularLocation>
</comment>
<sequence>MAPPLVLLLLVASLALAPRPALSHGGGGFYDPARVTQLSWRPRAFLYSGFLSDSECDHLVKLAKGDLEKSMVADNESGKSVMSQVRTSSGTFLAKRQDDIVSAIEKRVAAWTFLPEENAESIQVLRYEIGQKYDAHFDYFHDKVNLKRGGHRVATVLMYLTDVEKGGETVFPNAAEGYLQYKDETWSDCSKFGLAVKPKKGDALLFFSLHINATTDPTSLHGSCPVIEGEKWSATKWIHVRSFDNAPDLRADAPCSDDNELCPKWAAIGECYKNPTYMVGTKDTLGFCRKSCGFKLEFFRLQKSDEKSHFIIQCHSAKPCSQNFTSCGSKQVEWNCENV</sequence>
<dbReference type="InterPro" id="IPR045054">
    <property type="entry name" value="P4HA-like"/>
</dbReference>
<gene>
    <name evidence="17" type="ORF">EJB05_03963</name>
</gene>
<evidence type="ECO:0000256" key="1">
    <source>
        <dbReference type="ARBA" id="ARBA00001961"/>
    </source>
</evidence>
<evidence type="ECO:0000259" key="16">
    <source>
        <dbReference type="PROSITE" id="PS51471"/>
    </source>
</evidence>
<dbReference type="PANTHER" id="PTHR10869:SF222">
    <property type="entry name" value="PROCOLLAGEN-PROLINE 4-DIOXYGENASE"/>
    <property type="match status" value="1"/>
</dbReference>
<dbReference type="GO" id="GO:0031418">
    <property type="term" value="F:L-ascorbic acid binding"/>
    <property type="evidence" value="ECO:0007669"/>
    <property type="project" value="InterPro"/>
</dbReference>
<keyword evidence="18" id="KW-1185">Reference proteome</keyword>
<evidence type="ECO:0000256" key="3">
    <source>
        <dbReference type="ARBA" id="ARBA00006511"/>
    </source>
</evidence>
<name>A0A5J9W8Q5_9POAL</name>
<dbReference type="Pfam" id="PF13640">
    <property type="entry name" value="2OG-FeII_Oxy_3"/>
    <property type="match status" value="1"/>
</dbReference>
<dbReference type="EC" id="1.14.11.2" evidence="4"/>
<dbReference type="PROSITE" id="PS51471">
    <property type="entry name" value="FE2OG_OXY"/>
    <property type="match status" value="1"/>
</dbReference>
<evidence type="ECO:0000256" key="5">
    <source>
        <dbReference type="ARBA" id="ARBA00022692"/>
    </source>
</evidence>
<reference evidence="17 18" key="1">
    <citation type="journal article" date="2019" name="Sci. Rep.">
        <title>A high-quality genome of Eragrostis curvula grass provides insights into Poaceae evolution and supports new strategies to enhance forage quality.</title>
        <authorList>
            <person name="Carballo J."/>
            <person name="Santos B.A.C.M."/>
            <person name="Zappacosta D."/>
            <person name="Garbus I."/>
            <person name="Selva J.P."/>
            <person name="Gallo C.A."/>
            <person name="Diaz A."/>
            <person name="Albertini E."/>
            <person name="Caccamo M."/>
            <person name="Echenique V."/>
        </authorList>
    </citation>
    <scope>NUCLEOTIDE SEQUENCE [LARGE SCALE GENOMIC DNA]</scope>
    <source>
        <strain evidence="18">cv. Victoria</strain>
        <tissue evidence="17">Leaf</tissue>
    </source>
</reference>
<keyword evidence="9" id="KW-1133">Transmembrane helix</keyword>
<feature type="chain" id="PRO_5023943784" description="procollagen-proline 4-dioxygenase" evidence="15">
    <location>
        <begin position="24"/>
        <end position="339"/>
    </location>
</feature>
<evidence type="ECO:0000256" key="4">
    <source>
        <dbReference type="ARBA" id="ARBA00012269"/>
    </source>
</evidence>
<evidence type="ECO:0000256" key="13">
    <source>
        <dbReference type="ARBA" id="ARBA00023180"/>
    </source>
</evidence>
<evidence type="ECO:0000256" key="9">
    <source>
        <dbReference type="ARBA" id="ARBA00022989"/>
    </source>
</evidence>
<comment type="similarity">
    <text evidence="3">Belongs to the P4HA family.</text>
</comment>
<evidence type="ECO:0000313" key="17">
    <source>
        <dbReference type="EMBL" id="TVU44518.1"/>
    </source>
</evidence>
<comment type="caution">
    <text evidence="17">The sequence shown here is derived from an EMBL/GenBank/DDBJ whole genome shotgun (WGS) entry which is preliminary data.</text>
</comment>
<dbReference type="SMART" id="SM00702">
    <property type="entry name" value="P4Hc"/>
    <property type="match status" value="1"/>
</dbReference>
<dbReference type="OrthoDB" id="420380at2759"/>
<dbReference type="InterPro" id="IPR044862">
    <property type="entry name" value="Pro_4_hyd_alph_FE2OG_OXY"/>
</dbReference>
<evidence type="ECO:0000256" key="12">
    <source>
        <dbReference type="ARBA" id="ARBA00023136"/>
    </source>
</evidence>
<dbReference type="FunFam" id="2.60.120.620:FF:000002">
    <property type="entry name" value="Prolyl 4-hydroxylase 4"/>
    <property type="match status" value="1"/>
</dbReference>
<evidence type="ECO:0000256" key="15">
    <source>
        <dbReference type="SAM" id="SignalP"/>
    </source>
</evidence>